<dbReference type="PROSITE" id="PS50878">
    <property type="entry name" value="RT_POL"/>
    <property type="match status" value="1"/>
</dbReference>
<dbReference type="PANTHER" id="PTHR47510">
    <property type="entry name" value="REVERSE TRANSCRIPTASE DOMAIN-CONTAINING PROTEIN"/>
    <property type="match status" value="1"/>
</dbReference>
<dbReference type="AlphaFoldDB" id="A0A8J9YR33"/>
<sequence length="846" mass="96615">MSLLYRPPGQRVVDCAPIDWYTENLDRLRTKTKATGTLLTGDYNAHHKEWLLSKKTDPPGRHTLTLCTTHGLSQLVNGATHRKGNRLDLIMSDAPSLCTQVQIDPEIGKSDHYLLSTSISCSPVQEKTTPRKIWIYQKADWDALRNELAQANWDSMLDPDNPELSCTNVTKTIQQAMEHHIPKKTLRIFTGKPEWYNESCERALQKKHKTWRQYKAKKTPESRSIYNRARNSYTYVTRKAINNHKKRIKEKMTTGLKKGSKSWWWTAKRLMGQGGKCDIPLLSSENQSYIHPEEKAECFANIFAEKSTIPRDENDKDVPLVESKTASRLKNVVFWPKQVQKVLTKLDISKATGPDSIPARVLKHAAPELSRPLAKLFQLLLNKHHMPKQWKVAHVIPVHKKNSKHDPNNYRPISLLCIISKVMEAIINKALWQHIDKNSLISDKQFGFRAGHSTADALTYVTQHLHDAKDKRQESRLICLDISRAFDRVWHRGLIAKLKAIGVDGHVLKWFENYLADRELKATISGKTSTARLINAGVPQGSILGPLLFILYIDDLTEKLTNTAMLYADDSSIMRIMERRERARAALSLNTDLQKIQNWADCWNVLFGASKCKCLTASNLKDAEGNHPELNFMNTTLAEVDEAELLGLTIRKELSWTHHIKKMATDAGKRLGLLRRAAPYLTPQQRATIYKSMVRSCMEYASTVWMGACPTSLDLLDAIQRRAIRLINLPQDELDRNQIQPLGQRRNVGALTLLHRMYNHNAPSPLISLLPGPYVHRRETRLSRSQHCNALEPVKSSTTSHRRTYLPATVKLWNSLPQDIVTLKDKCKFKTCINRHLSVPRQRPTV</sequence>
<evidence type="ECO:0000259" key="1">
    <source>
        <dbReference type="PROSITE" id="PS50878"/>
    </source>
</evidence>
<dbReference type="SUPFAM" id="SSF56672">
    <property type="entry name" value="DNA/RNA polymerases"/>
    <property type="match status" value="1"/>
</dbReference>
<dbReference type="InterPro" id="IPR043502">
    <property type="entry name" value="DNA/RNA_pol_sf"/>
</dbReference>
<evidence type="ECO:0000313" key="3">
    <source>
        <dbReference type="Proteomes" id="UP000838412"/>
    </source>
</evidence>
<protein>
    <submittedName>
        <fullName evidence="2">Hypp5830 protein</fullName>
    </submittedName>
</protein>
<dbReference type="InterPro" id="IPR000477">
    <property type="entry name" value="RT_dom"/>
</dbReference>
<organism evidence="2 3">
    <name type="scientific">Branchiostoma lanceolatum</name>
    <name type="common">Common lancelet</name>
    <name type="synonym">Amphioxus lanceolatum</name>
    <dbReference type="NCBI Taxonomy" id="7740"/>
    <lineage>
        <taxon>Eukaryota</taxon>
        <taxon>Metazoa</taxon>
        <taxon>Chordata</taxon>
        <taxon>Cephalochordata</taxon>
        <taxon>Leptocardii</taxon>
        <taxon>Amphioxiformes</taxon>
        <taxon>Branchiostomatidae</taxon>
        <taxon>Branchiostoma</taxon>
    </lineage>
</organism>
<dbReference type="GO" id="GO:0003824">
    <property type="term" value="F:catalytic activity"/>
    <property type="evidence" value="ECO:0007669"/>
    <property type="project" value="InterPro"/>
</dbReference>
<proteinExistence type="predicted"/>
<keyword evidence="3" id="KW-1185">Reference proteome</keyword>
<dbReference type="OrthoDB" id="8017542at2759"/>
<dbReference type="SUPFAM" id="SSF56219">
    <property type="entry name" value="DNase I-like"/>
    <property type="match status" value="1"/>
</dbReference>
<dbReference type="Gene3D" id="3.60.10.10">
    <property type="entry name" value="Endonuclease/exonuclease/phosphatase"/>
    <property type="match status" value="1"/>
</dbReference>
<dbReference type="Proteomes" id="UP000838412">
    <property type="component" value="Chromosome 11"/>
</dbReference>
<name>A0A8J9YR33_BRALA</name>
<reference evidence="2" key="1">
    <citation type="submission" date="2022-01" db="EMBL/GenBank/DDBJ databases">
        <authorList>
            <person name="Braso-Vives M."/>
        </authorList>
    </citation>
    <scope>NUCLEOTIDE SEQUENCE</scope>
</reference>
<gene>
    <name evidence="2" type="primary">Hypp5830</name>
    <name evidence="2" type="ORF">BLAG_LOCUS3758</name>
</gene>
<dbReference type="InterPro" id="IPR036691">
    <property type="entry name" value="Endo/exonu/phosph_ase_sf"/>
</dbReference>
<feature type="domain" description="Reverse transcriptase" evidence="1">
    <location>
        <begin position="379"/>
        <end position="637"/>
    </location>
</feature>
<accession>A0A8J9YR33</accession>
<dbReference type="EMBL" id="OV696696">
    <property type="protein sequence ID" value="CAH1239463.1"/>
    <property type="molecule type" value="Genomic_DNA"/>
</dbReference>
<dbReference type="CDD" id="cd01650">
    <property type="entry name" value="RT_nLTR_like"/>
    <property type="match status" value="1"/>
</dbReference>
<dbReference type="InterPro" id="IPR005135">
    <property type="entry name" value="Endo/exonuclease/phosphatase"/>
</dbReference>
<dbReference type="PANTHER" id="PTHR47510:SF3">
    <property type="entry name" value="ENDO_EXONUCLEASE_PHOSPHATASE DOMAIN-CONTAINING PROTEIN"/>
    <property type="match status" value="1"/>
</dbReference>
<evidence type="ECO:0000313" key="2">
    <source>
        <dbReference type="EMBL" id="CAH1239463.1"/>
    </source>
</evidence>
<dbReference type="Pfam" id="PF14529">
    <property type="entry name" value="Exo_endo_phos_2"/>
    <property type="match status" value="1"/>
</dbReference>
<dbReference type="Pfam" id="PF00078">
    <property type="entry name" value="RVT_1"/>
    <property type="match status" value="1"/>
</dbReference>